<dbReference type="EMBL" id="JAVKPK010000006">
    <property type="protein sequence ID" value="MDR7664709.1"/>
    <property type="molecule type" value="Genomic_DNA"/>
</dbReference>
<feature type="compositionally biased region" description="Basic and acidic residues" evidence="1">
    <location>
        <begin position="10"/>
        <end position="43"/>
    </location>
</feature>
<feature type="region of interest" description="Disordered" evidence="1">
    <location>
        <begin position="1"/>
        <end position="43"/>
    </location>
</feature>
<reference evidence="3" key="1">
    <citation type="submission" date="2023-07" db="EMBL/GenBank/DDBJ databases">
        <title>Whole-genome sequencing of a new Methanosarcina sp. Z-7115.</title>
        <authorList>
            <person name="Zhilina T.N."/>
            <person name="Merkel A.Y."/>
        </authorList>
    </citation>
    <scope>NUCLEOTIDE SEQUENCE [LARGE SCALE GENOMIC DNA]</scope>
    <source>
        <strain evidence="3">Z-7115</strain>
    </source>
</reference>
<accession>A0ABU2CYA1</accession>
<organism evidence="2 3">
    <name type="scientific">Methanosarcina baikalica</name>
    <dbReference type="NCBI Taxonomy" id="3073890"/>
    <lineage>
        <taxon>Archaea</taxon>
        <taxon>Methanobacteriati</taxon>
        <taxon>Methanobacteriota</taxon>
        <taxon>Stenosarchaea group</taxon>
        <taxon>Methanomicrobia</taxon>
        <taxon>Methanosarcinales</taxon>
        <taxon>Methanosarcinaceae</taxon>
        <taxon>Methanosarcina</taxon>
    </lineage>
</organism>
<evidence type="ECO:0000256" key="1">
    <source>
        <dbReference type="SAM" id="MobiDB-lite"/>
    </source>
</evidence>
<evidence type="ECO:0000313" key="3">
    <source>
        <dbReference type="Proteomes" id="UP001246244"/>
    </source>
</evidence>
<evidence type="ECO:0000313" key="2">
    <source>
        <dbReference type="EMBL" id="MDR7664709.1"/>
    </source>
</evidence>
<comment type="caution">
    <text evidence="2">The sequence shown here is derived from an EMBL/GenBank/DDBJ whole genome shotgun (WGS) entry which is preliminary data.</text>
</comment>
<gene>
    <name evidence="2" type="ORF">RG963_02675</name>
</gene>
<name>A0ABU2CYA1_9EURY</name>
<dbReference type="Proteomes" id="UP001246244">
    <property type="component" value="Unassembled WGS sequence"/>
</dbReference>
<protein>
    <submittedName>
        <fullName evidence="2">Uncharacterized protein</fullName>
    </submittedName>
</protein>
<sequence length="43" mass="4910">MADGGSNFSGKDKRVWKGSSDTEQRHQFTNQKKEVPKNDKKSK</sequence>
<dbReference type="RefSeq" id="WP_310574734.1">
    <property type="nucleotide sequence ID" value="NZ_JAVKPK010000006.1"/>
</dbReference>
<proteinExistence type="predicted"/>
<keyword evidence="3" id="KW-1185">Reference proteome</keyword>